<sequence length="450" mass="51237">MFKRLDTPQKCIDALRRGDYSSVLNLGKLVYARYKPLNDNKVLGADDVTPLMASLIAETNITLDDIVKIQHGILSAQAGSQQQYYLTQLMSAATTLLSHEAYLMKQEDNQDKSPQEIRQMVRDEVAEAIKGCEDPKKEGAKKVVNTTIIEMDKEMVIVVEKKKAFQLVFAYAANHLIKKNVEPMRETGKLLSDYLDSIEAEIEALDKERDELKVKIKDLENDLKQLIDQLPKEKDFSARKEELEKNIHLNQDRLDNIKRLPDGLRRNAYVRKLATENQLSFLIANPEKREEISLNEALSGVPIEESLQSLHQQIKSYIDFLENNRPSKYSILLNAYNARKSAAKNMLIAVTTSNLRTPEETLVYLENNTKVIENNRPGLLELGFIAWVKNFFKEYKAAMVETTDAALTSTQNELQTLRENFVERKNAFKAIKDGAEKDVANDPTNQSLLS</sequence>
<dbReference type="Proteomes" id="UP001320170">
    <property type="component" value="Unassembled WGS sequence"/>
</dbReference>
<gene>
    <name evidence="3" type="ORF">LXO92_04915</name>
</gene>
<organism evidence="3 4">
    <name type="scientific">Legionella resiliens</name>
    <dbReference type="NCBI Taxonomy" id="2905958"/>
    <lineage>
        <taxon>Bacteria</taxon>
        <taxon>Pseudomonadati</taxon>
        <taxon>Pseudomonadota</taxon>
        <taxon>Gammaproteobacteria</taxon>
        <taxon>Legionellales</taxon>
        <taxon>Legionellaceae</taxon>
        <taxon>Legionella</taxon>
    </lineage>
</organism>
<evidence type="ECO:0000259" key="2">
    <source>
        <dbReference type="Pfam" id="PF22035"/>
    </source>
</evidence>
<comment type="caution">
    <text evidence="3">The sequence shown here is derived from an EMBL/GenBank/DDBJ whole genome shotgun (WGS) entry which is preliminary data.</text>
</comment>
<evidence type="ECO:0000313" key="3">
    <source>
        <dbReference type="EMBL" id="MCE3531717.1"/>
    </source>
</evidence>
<dbReference type="InterPro" id="IPR054178">
    <property type="entry name" value="Lpg0393-like_VPS9"/>
</dbReference>
<evidence type="ECO:0000256" key="1">
    <source>
        <dbReference type="SAM" id="Coils"/>
    </source>
</evidence>
<evidence type="ECO:0000313" key="4">
    <source>
        <dbReference type="Proteomes" id="UP001320170"/>
    </source>
</evidence>
<accession>A0ABS8X338</accession>
<feature type="coiled-coil region" evidence="1">
    <location>
        <begin position="195"/>
        <end position="260"/>
    </location>
</feature>
<name>A0ABS8X338_9GAMM</name>
<feature type="domain" description="Lpg0393-like VPS9-like" evidence="2">
    <location>
        <begin position="11"/>
        <end position="121"/>
    </location>
</feature>
<dbReference type="EMBL" id="JAJTND010000003">
    <property type="protein sequence ID" value="MCE3531717.1"/>
    <property type="molecule type" value="Genomic_DNA"/>
</dbReference>
<reference evidence="3 4" key="1">
    <citation type="journal article" date="2024" name="Pathogens">
        <title>Characterization of a Novel Species of Legionella Isolated from a Healthcare Facility: Legionella resiliens sp. nov.</title>
        <authorList>
            <person name="Cristino S."/>
            <person name="Pascale M.R."/>
            <person name="Marino F."/>
            <person name="Derelitto C."/>
            <person name="Salaris S."/>
            <person name="Orsini M."/>
            <person name="Squarzoni S."/>
            <person name="Grottola A."/>
            <person name="Girolamini L."/>
        </authorList>
    </citation>
    <scope>NUCLEOTIDE SEQUENCE [LARGE SCALE GENOMIC DNA]</scope>
    <source>
        <strain evidence="3 4">8cVS16</strain>
    </source>
</reference>
<keyword evidence="4" id="KW-1185">Reference proteome</keyword>
<dbReference type="Pfam" id="PF22035">
    <property type="entry name" value="Lpg0393_VPS9"/>
    <property type="match status" value="1"/>
</dbReference>
<keyword evidence="1" id="KW-0175">Coiled coil</keyword>
<dbReference type="RefSeq" id="WP_232890481.1">
    <property type="nucleotide sequence ID" value="NZ_JAJSPM010000004.1"/>
</dbReference>
<proteinExistence type="predicted"/>
<protein>
    <recommendedName>
        <fullName evidence="2">Lpg0393-like VPS9-like domain-containing protein</fullName>
    </recommendedName>
</protein>